<reference evidence="3" key="1">
    <citation type="submission" date="2016-04" db="EMBL/GenBank/DDBJ databases">
        <title>Comparative genomics of biotechnologically important yeasts.</title>
        <authorList>
            <consortium name="DOE Joint Genome Institute"/>
            <person name="Riley R."/>
            <person name="Haridas S."/>
            <person name="Wolfe K.H."/>
            <person name="Lopes M.R."/>
            <person name="Hittinger C.T."/>
            <person name="Goker M."/>
            <person name="Salamov A."/>
            <person name="Wisecaver J."/>
            <person name="Long T.M."/>
            <person name="Aerts A.L."/>
            <person name="Barry K."/>
            <person name="Choi C."/>
            <person name="Clum A."/>
            <person name="Coughlan A.Y."/>
            <person name="Deshpande S."/>
            <person name="Douglass A.P."/>
            <person name="Hanson S.J."/>
            <person name="Klenk H.-P."/>
            <person name="Labutti K."/>
            <person name="Lapidus A."/>
            <person name="Lindquist E."/>
            <person name="Lipzen A."/>
            <person name="Meier-Kolthoff J.P."/>
            <person name="Ohm R.A."/>
            <person name="Otillar R.P."/>
            <person name="Pangilinan J."/>
            <person name="Peng Y."/>
            <person name="Rokas A."/>
            <person name="Rosa C.A."/>
            <person name="Scheuner C."/>
            <person name="Sibirny A.A."/>
            <person name="Slot J.C."/>
            <person name="Stielow J.B."/>
            <person name="Sun H."/>
            <person name="Kurtzman C.P."/>
            <person name="Blackwell M."/>
            <person name="Grigoriev I.V."/>
            <person name="Jeffries T.W."/>
        </authorList>
    </citation>
    <scope>NUCLEOTIDE SEQUENCE [LARGE SCALE GENOMIC DNA]</scope>
    <source>
        <strain evidence="3">NRRL YB-2248</strain>
    </source>
</reference>
<name>A0A1E4SSP6_9ASCO</name>
<evidence type="ECO:0000313" key="3">
    <source>
        <dbReference type="Proteomes" id="UP000094801"/>
    </source>
</evidence>
<dbReference type="PANTHER" id="PTHR47098">
    <property type="entry name" value="PROTEIN MAK32"/>
    <property type="match status" value="1"/>
</dbReference>
<dbReference type="SUPFAM" id="SSF53613">
    <property type="entry name" value="Ribokinase-like"/>
    <property type="match status" value="1"/>
</dbReference>
<dbReference type="Pfam" id="PF00294">
    <property type="entry name" value="PfkB"/>
    <property type="match status" value="1"/>
</dbReference>
<dbReference type="PANTHER" id="PTHR47098:SF2">
    <property type="entry name" value="PROTEIN MAK32"/>
    <property type="match status" value="1"/>
</dbReference>
<dbReference type="EMBL" id="KV453885">
    <property type="protein sequence ID" value="ODV82511.1"/>
    <property type="molecule type" value="Genomic_DNA"/>
</dbReference>
<evidence type="ECO:0000313" key="2">
    <source>
        <dbReference type="EMBL" id="ODV82511.1"/>
    </source>
</evidence>
<dbReference type="InterPro" id="IPR029056">
    <property type="entry name" value="Ribokinase-like"/>
</dbReference>
<dbReference type="STRING" id="983967.A0A1E4SSP6"/>
<dbReference type="AlphaFoldDB" id="A0A1E4SSP6"/>
<dbReference type="Gene3D" id="3.40.1190.20">
    <property type="match status" value="1"/>
</dbReference>
<feature type="domain" description="Carbohydrate kinase PfkB" evidence="1">
    <location>
        <begin position="132"/>
        <end position="305"/>
    </location>
</feature>
<sequence>MTVNHVDEFPVPVFTSMGLFIIDEIHFPDQSLYNILGGGGSFAIIGSRMILNKRNSKAAAWIVDIGNDCPDVILNELKSWDTGAIIRHDESRQCTRGWNSYGDNDFRSFKYMTPKKRIDIPDLLNYPHLLKSESYHLIYSPERCIQVLNSLAPLRNDEPVIVWEPIPDECTPDNLQSCLDILDKVDILSPNAAECASFFNESEPTTHKECERIAGNFATHMTKNDYSGVVLRCGALGCLLMTAAGSCKWFPAYHSNASNIIDPTGCGNTFVGAFLTAFMLSNRDFDTACIMATVASGVSLEQHGTPTLNFVKNGDVENELWNGISFKDRVSTYFFNNPELEIDVSSVLSNDLCLG</sequence>
<keyword evidence="3" id="KW-1185">Reference proteome</keyword>
<dbReference type="InterPro" id="IPR011611">
    <property type="entry name" value="PfkB_dom"/>
</dbReference>
<dbReference type="OrthoDB" id="497927at2759"/>
<proteinExistence type="predicted"/>
<gene>
    <name evidence="2" type="ORF">CANARDRAFT_10497</name>
</gene>
<dbReference type="Proteomes" id="UP000094801">
    <property type="component" value="Unassembled WGS sequence"/>
</dbReference>
<protein>
    <recommendedName>
        <fullName evidence="1">Carbohydrate kinase PfkB domain-containing protein</fullName>
    </recommendedName>
</protein>
<evidence type="ECO:0000259" key="1">
    <source>
        <dbReference type="Pfam" id="PF00294"/>
    </source>
</evidence>
<organism evidence="2 3">
    <name type="scientific">[Candida] arabinofermentans NRRL YB-2248</name>
    <dbReference type="NCBI Taxonomy" id="983967"/>
    <lineage>
        <taxon>Eukaryota</taxon>
        <taxon>Fungi</taxon>
        <taxon>Dikarya</taxon>
        <taxon>Ascomycota</taxon>
        <taxon>Saccharomycotina</taxon>
        <taxon>Pichiomycetes</taxon>
        <taxon>Pichiales</taxon>
        <taxon>Pichiaceae</taxon>
        <taxon>Ogataea</taxon>
        <taxon>Ogataea/Candida clade</taxon>
    </lineage>
</organism>
<accession>A0A1E4SSP6</accession>